<organism evidence="2 3">
    <name type="scientific">Orchesella cincta</name>
    <name type="common">Springtail</name>
    <name type="synonym">Podura cincta</name>
    <dbReference type="NCBI Taxonomy" id="48709"/>
    <lineage>
        <taxon>Eukaryota</taxon>
        <taxon>Metazoa</taxon>
        <taxon>Ecdysozoa</taxon>
        <taxon>Arthropoda</taxon>
        <taxon>Hexapoda</taxon>
        <taxon>Collembola</taxon>
        <taxon>Entomobryomorpha</taxon>
        <taxon>Entomobryoidea</taxon>
        <taxon>Orchesellidae</taxon>
        <taxon>Orchesellinae</taxon>
        <taxon>Orchesella</taxon>
    </lineage>
</organism>
<name>A0A1D2MFH0_ORCCI</name>
<evidence type="ECO:0000313" key="2">
    <source>
        <dbReference type="EMBL" id="ODM91736.1"/>
    </source>
</evidence>
<accession>A0A1D2MFH0</accession>
<protein>
    <submittedName>
        <fullName evidence="2">Uncharacterized protein</fullName>
    </submittedName>
</protein>
<keyword evidence="3" id="KW-1185">Reference proteome</keyword>
<dbReference type="Proteomes" id="UP000094527">
    <property type="component" value="Unassembled WGS sequence"/>
</dbReference>
<evidence type="ECO:0000256" key="1">
    <source>
        <dbReference type="SAM" id="MobiDB-lite"/>
    </source>
</evidence>
<feature type="compositionally biased region" description="Polar residues" evidence="1">
    <location>
        <begin position="32"/>
        <end position="46"/>
    </location>
</feature>
<feature type="region of interest" description="Disordered" evidence="1">
    <location>
        <begin position="1"/>
        <end position="51"/>
    </location>
</feature>
<evidence type="ECO:0000313" key="3">
    <source>
        <dbReference type="Proteomes" id="UP000094527"/>
    </source>
</evidence>
<dbReference type="AlphaFoldDB" id="A0A1D2MFH0"/>
<proteinExistence type="predicted"/>
<sequence>MKNLSGKIEDISAELVEGDDASSAKKDDEAHNSPSGGVRKSQSQPESDADEIWRGFEHISKVAVTKIGNRHQYHHRNMPFFRPQSPILTKLMNLL</sequence>
<dbReference type="EMBL" id="LJIJ01001439">
    <property type="protein sequence ID" value="ODM91736.1"/>
    <property type="molecule type" value="Genomic_DNA"/>
</dbReference>
<gene>
    <name evidence="2" type="ORF">Ocin01_14945</name>
</gene>
<feature type="compositionally biased region" description="Basic and acidic residues" evidence="1">
    <location>
        <begin position="22"/>
        <end position="31"/>
    </location>
</feature>
<comment type="caution">
    <text evidence="2">The sequence shown here is derived from an EMBL/GenBank/DDBJ whole genome shotgun (WGS) entry which is preliminary data.</text>
</comment>
<reference evidence="2 3" key="1">
    <citation type="journal article" date="2016" name="Genome Biol. Evol.">
        <title>Gene Family Evolution Reflects Adaptation to Soil Environmental Stressors in the Genome of the Collembolan Orchesella cincta.</title>
        <authorList>
            <person name="Faddeeva-Vakhrusheva A."/>
            <person name="Derks M.F."/>
            <person name="Anvar S.Y."/>
            <person name="Agamennone V."/>
            <person name="Suring W."/>
            <person name="Smit S."/>
            <person name="van Straalen N.M."/>
            <person name="Roelofs D."/>
        </authorList>
    </citation>
    <scope>NUCLEOTIDE SEQUENCE [LARGE SCALE GENOMIC DNA]</scope>
    <source>
        <tissue evidence="2">Mixed pool</tissue>
    </source>
</reference>